<evidence type="ECO:0000313" key="3">
    <source>
        <dbReference type="EMBL" id="MFC0674740.1"/>
    </source>
</evidence>
<dbReference type="InterPro" id="IPR013078">
    <property type="entry name" value="His_Pase_superF_clade-1"/>
</dbReference>
<keyword evidence="2" id="KW-0732">Signal</keyword>
<feature type="chain" id="PRO_5045297287" evidence="2">
    <location>
        <begin position="33"/>
        <end position="293"/>
    </location>
</feature>
<dbReference type="PANTHER" id="PTHR48100">
    <property type="entry name" value="BROAD-SPECIFICITY PHOSPHATASE YOR283W-RELATED"/>
    <property type="match status" value="1"/>
</dbReference>
<feature type="region of interest" description="Disordered" evidence="1">
    <location>
        <begin position="38"/>
        <end position="63"/>
    </location>
</feature>
<comment type="caution">
    <text evidence="3">The sequence shown here is derived from an EMBL/GenBank/DDBJ whole genome shotgun (WGS) entry which is preliminary data.</text>
</comment>
<proteinExistence type="predicted"/>
<sequence length="293" mass="30158">MDKDVLRTSPVSRRTSLAAAGGLGLAAVGAFAAPAGADPGKGKGKGQGNGNGHGKGHGKGHGRRGAVTLLVTRHGRTMLNTLDRVQGYADSPLTEPGVAIARQLGTGLGREDVEIDAVHCADMVRHFQTASSVIETHGSDLTPTRDARLREINFGSYEGEKNGVYWTKIANSLGYGSQEELMSSPDFDMPTALDAGAALSDGTEVPAETSAECADRALKALHDIAEAQASDGGGTVLVVTSGLTIYLALDALGADLSSVTSGFHNASVSTLTYEDGEWSIGTVNDMSYVEAGA</sequence>
<organism evidence="3 4">
    <name type="scientific">Brachybacterium hainanense</name>
    <dbReference type="NCBI Taxonomy" id="1541174"/>
    <lineage>
        <taxon>Bacteria</taxon>
        <taxon>Bacillati</taxon>
        <taxon>Actinomycetota</taxon>
        <taxon>Actinomycetes</taxon>
        <taxon>Micrococcales</taxon>
        <taxon>Dermabacteraceae</taxon>
        <taxon>Brachybacterium</taxon>
    </lineage>
</organism>
<evidence type="ECO:0000313" key="4">
    <source>
        <dbReference type="Proteomes" id="UP001589793"/>
    </source>
</evidence>
<dbReference type="InterPro" id="IPR050275">
    <property type="entry name" value="PGM_Phosphatase"/>
</dbReference>
<dbReference type="EMBL" id="JBHLSV010000014">
    <property type="protein sequence ID" value="MFC0674740.1"/>
    <property type="molecule type" value="Genomic_DNA"/>
</dbReference>
<feature type="compositionally biased region" description="Basic residues" evidence="1">
    <location>
        <begin position="54"/>
        <end position="63"/>
    </location>
</feature>
<dbReference type="Gene3D" id="3.40.50.1240">
    <property type="entry name" value="Phosphoglycerate mutase-like"/>
    <property type="match status" value="1"/>
</dbReference>
<dbReference type="InterPro" id="IPR029033">
    <property type="entry name" value="His_PPase_superfam"/>
</dbReference>
<evidence type="ECO:0000256" key="2">
    <source>
        <dbReference type="SAM" id="SignalP"/>
    </source>
</evidence>
<dbReference type="Pfam" id="PF00300">
    <property type="entry name" value="His_Phos_1"/>
    <property type="match status" value="1"/>
</dbReference>
<accession>A0ABV6RCM4</accession>
<evidence type="ECO:0000256" key="1">
    <source>
        <dbReference type="SAM" id="MobiDB-lite"/>
    </source>
</evidence>
<dbReference type="PANTHER" id="PTHR48100:SF9">
    <property type="entry name" value="PHOSPHOGLYCERATE MUTASE 2 PARALOG"/>
    <property type="match status" value="1"/>
</dbReference>
<dbReference type="SUPFAM" id="SSF53254">
    <property type="entry name" value="Phosphoglycerate mutase-like"/>
    <property type="match status" value="1"/>
</dbReference>
<dbReference type="Proteomes" id="UP001589793">
    <property type="component" value="Unassembled WGS sequence"/>
</dbReference>
<gene>
    <name evidence="3" type="ORF">ACFFF6_12300</name>
</gene>
<dbReference type="CDD" id="cd07067">
    <property type="entry name" value="HP_PGM_like"/>
    <property type="match status" value="1"/>
</dbReference>
<name>A0ABV6RCM4_9MICO</name>
<dbReference type="SMART" id="SM00855">
    <property type="entry name" value="PGAM"/>
    <property type="match status" value="1"/>
</dbReference>
<reference evidence="3 4" key="1">
    <citation type="submission" date="2024-09" db="EMBL/GenBank/DDBJ databases">
        <authorList>
            <person name="Sun Q."/>
            <person name="Mori K."/>
        </authorList>
    </citation>
    <scope>NUCLEOTIDE SEQUENCE [LARGE SCALE GENOMIC DNA]</scope>
    <source>
        <strain evidence="3 4">CICC 10874</strain>
    </source>
</reference>
<keyword evidence="4" id="KW-1185">Reference proteome</keyword>
<dbReference type="RefSeq" id="WP_376981113.1">
    <property type="nucleotide sequence ID" value="NZ_JBHLSV010000014.1"/>
</dbReference>
<feature type="signal peptide" evidence="2">
    <location>
        <begin position="1"/>
        <end position="32"/>
    </location>
</feature>
<dbReference type="PROSITE" id="PS51318">
    <property type="entry name" value="TAT"/>
    <property type="match status" value="1"/>
</dbReference>
<protein>
    <submittedName>
        <fullName evidence="3">Histidine phosphatase family protein</fullName>
    </submittedName>
</protein>
<dbReference type="InterPro" id="IPR006311">
    <property type="entry name" value="TAT_signal"/>
</dbReference>